<evidence type="ECO:0000313" key="4">
    <source>
        <dbReference type="EMBL" id="BAA94320.1"/>
    </source>
</evidence>
<dbReference type="GO" id="GO:0016757">
    <property type="term" value="F:glycosyltransferase activity"/>
    <property type="evidence" value="ECO:0007669"/>
    <property type="project" value="UniProtKB-KW"/>
</dbReference>
<proteinExistence type="predicted"/>
<organism evidence="4">
    <name type="scientific">Staphylococcus aureus</name>
    <dbReference type="NCBI Taxonomy" id="1280"/>
    <lineage>
        <taxon>Bacteria</taxon>
        <taxon>Bacillati</taxon>
        <taxon>Bacillota</taxon>
        <taxon>Bacilli</taxon>
        <taxon>Bacillales</taxon>
        <taxon>Staphylococcaceae</taxon>
        <taxon>Staphylococcus</taxon>
    </lineage>
</organism>
<dbReference type="AlphaFoldDB" id="Q9LC02"/>
<accession>Q9LC02</accession>
<reference evidence="4" key="1">
    <citation type="journal article" date="2001" name="Antimicrob. Agents Chemother.">
        <title>Structural Comparison of Three Types of Staphylococcal Cassette Chromosome mec Integrated in the Chromosome in Methicillin-Resistant Staphylococcus aureus.</title>
        <authorList>
            <person name="Ito T."/>
            <person name="Katayama Y."/>
            <person name="Asada K."/>
            <person name="Mori N."/>
            <person name="Tsutsumimoto K."/>
            <person name="Hiramatsu K."/>
        </authorList>
    </citation>
    <scope>NUCLEOTIDE SEQUENCE</scope>
    <source>
        <strain evidence="4">NCTC10442</strain>
    </source>
</reference>
<protein>
    <recommendedName>
        <fullName evidence="3">Glycosyl transferase family 1 domain-containing protein</fullName>
    </recommendedName>
</protein>
<dbReference type="EMBL" id="AB033763">
    <property type="protein sequence ID" value="BAA94320.1"/>
    <property type="molecule type" value="Genomic_DNA"/>
</dbReference>
<dbReference type="Pfam" id="PF00534">
    <property type="entry name" value="Glycos_transf_1"/>
    <property type="match status" value="1"/>
</dbReference>
<dbReference type="CDD" id="cd04949">
    <property type="entry name" value="GT4_GtfA-like"/>
    <property type="match status" value="1"/>
</dbReference>
<dbReference type="PANTHER" id="PTHR12526">
    <property type="entry name" value="GLYCOSYLTRANSFERASE"/>
    <property type="match status" value="1"/>
</dbReference>
<dbReference type="CAZy" id="GT4">
    <property type="family name" value="Glycosyltransferase Family 4"/>
</dbReference>
<reference evidence="4" key="2">
    <citation type="journal article" date="2003" name="Drug Resist. Updat.">
        <title>Insights on antibiotic resistance of Staphylococcus aureus from its whole genome: genomic island SCC.</title>
        <authorList>
            <person name="Ito T."/>
            <person name="Okuma K."/>
            <person name="Xue M.X."/>
            <person name="Yuzawa H."/>
            <person name="Hiramatsu K."/>
        </authorList>
    </citation>
    <scope>NUCLEOTIDE SEQUENCE</scope>
    <source>
        <strain evidence="4">NCTC10442</strain>
    </source>
</reference>
<dbReference type="Gene3D" id="3.40.50.2000">
    <property type="entry name" value="Glycogen Phosphorylase B"/>
    <property type="match status" value="2"/>
</dbReference>
<keyword evidence="1" id="KW-0328">Glycosyltransferase</keyword>
<dbReference type="SUPFAM" id="SSF53756">
    <property type="entry name" value="UDP-Glycosyltransferase/glycogen phosphorylase"/>
    <property type="match status" value="1"/>
</dbReference>
<dbReference type="InterPro" id="IPR001296">
    <property type="entry name" value="Glyco_trans_1"/>
</dbReference>
<evidence type="ECO:0000259" key="3">
    <source>
        <dbReference type="Pfam" id="PF00534"/>
    </source>
</evidence>
<name>Q9LC02_STAAU</name>
<keyword evidence="2" id="KW-0808">Transferase</keyword>
<sequence length="255" mass="29894">MSRILTWYMNRTSKNTYKHVFNNLNRYSGIIVSTKQQQLDISARINNEIPVHTIPVGYIDEHFTNLKRNNHSINNNKIISVARYSPEKQLNHQIELVSKLIKEFPNIRLHLYGFGKEEEKYKQLITEYNLENNVFLRGFRRNLSAEIQDAYMSLITSNMEGFNLGLLETITEGIPPVGYNSKYGPSELILNNENGYLINKNDKDELYNRVRNLLLDKTLRDTFSQECIKHSKAFSSKIVMKLWEDRFSTINSSYE</sequence>
<feature type="domain" description="Glycosyl transferase family 1" evidence="3">
    <location>
        <begin position="68"/>
        <end position="226"/>
    </location>
</feature>
<evidence type="ECO:0000256" key="2">
    <source>
        <dbReference type="ARBA" id="ARBA00022679"/>
    </source>
</evidence>
<dbReference type="PANTHER" id="PTHR12526:SF629">
    <property type="entry name" value="TEICHURONIC ACID BIOSYNTHESIS GLYCOSYLTRANSFERASE TUAH-RELATED"/>
    <property type="match status" value="1"/>
</dbReference>
<evidence type="ECO:0000256" key="1">
    <source>
        <dbReference type="ARBA" id="ARBA00022676"/>
    </source>
</evidence>